<dbReference type="InterPro" id="IPR043128">
    <property type="entry name" value="Rev_trsase/Diguanyl_cyclase"/>
</dbReference>
<dbReference type="SUPFAM" id="SSF56672">
    <property type="entry name" value="DNA/RNA polymerases"/>
    <property type="match status" value="1"/>
</dbReference>
<keyword evidence="2" id="KW-0695">RNA-directed DNA polymerase</keyword>
<dbReference type="PROSITE" id="PS50878">
    <property type="entry name" value="RT_POL"/>
    <property type="match status" value="1"/>
</dbReference>
<feature type="domain" description="Reverse transcriptase" evidence="1">
    <location>
        <begin position="1"/>
        <end position="121"/>
    </location>
</feature>
<dbReference type="InterPro" id="IPR000477">
    <property type="entry name" value="RT_dom"/>
</dbReference>
<keyword evidence="2" id="KW-0548">Nucleotidyltransferase</keyword>
<evidence type="ECO:0000313" key="3">
    <source>
        <dbReference type="Proteomes" id="UP000036403"/>
    </source>
</evidence>
<accession>A0A0J7KKL5</accession>
<dbReference type="PANTHER" id="PTHR47027:SF20">
    <property type="entry name" value="REVERSE TRANSCRIPTASE-LIKE PROTEIN WITH RNA-DIRECTED DNA POLYMERASE DOMAIN"/>
    <property type="match status" value="1"/>
</dbReference>
<dbReference type="AlphaFoldDB" id="A0A0J7KKL5"/>
<dbReference type="InterPro" id="IPR043502">
    <property type="entry name" value="DNA/RNA_pol_sf"/>
</dbReference>
<reference evidence="2 3" key="1">
    <citation type="submission" date="2015-04" db="EMBL/GenBank/DDBJ databases">
        <title>Lasius niger genome sequencing.</title>
        <authorList>
            <person name="Konorov E.A."/>
            <person name="Nikitin M.A."/>
            <person name="Kirill M.V."/>
            <person name="Chang P."/>
        </authorList>
    </citation>
    <scope>NUCLEOTIDE SEQUENCE [LARGE SCALE GENOMIC DNA]</scope>
    <source>
        <tissue evidence="2">Whole</tissue>
    </source>
</reference>
<dbReference type="PANTHER" id="PTHR47027">
    <property type="entry name" value="REVERSE TRANSCRIPTASE DOMAIN-CONTAINING PROTEIN"/>
    <property type="match status" value="1"/>
</dbReference>
<dbReference type="Pfam" id="PF00078">
    <property type="entry name" value="RVT_1"/>
    <property type="match status" value="1"/>
</dbReference>
<organism evidence="2 3">
    <name type="scientific">Lasius niger</name>
    <name type="common">Black garden ant</name>
    <dbReference type="NCBI Taxonomy" id="67767"/>
    <lineage>
        <taxon>Eukaryota</taxon>
        <taxon>Metazoa</taxon>
        <taxon>Ecdysozoa</taxon>
        <taxon>Arthropoda</taxon>
        <taxon>Hexapoda</taxon>
        <taxon>Insecta</taxon>
        <taxon>Pterygota</taxon>
        <taxon>Neoptera</taxon>
        <taxon>Endopterygota</taxon>
        <taxon>Hymenoptera</taxon>
        <taxon>Apocrita</taxon>
        <taxon>Aculeata</taxon>
        <taxon>Formicoidea</taxon>
        <taxon>Formicidae</taxon>
        <taxon>Formicinae</taxon>
        <taxon>Lasius</taxon>
        <taxon>Lasius</taxon>
    </lineage>
</organism>
<dbReference type="STRING" id="67767.A0A0J7KKL5"/>
<dbReference type="OrthoDB" id="7698480at2759"/>
<keyword evidence="3" id="KW-1185">Reference proteome</keyword>
<sequence>MIRIGKEESEVFWTERGVKQECPMSPTLFNIYIGDLEEEMRRGQIGGIKINRKKVRSIRYADDIVLLAETEGELKDMIRRFRKYLGRKKLLLSAEKLKVLMFEKGRAKKKEKSWMWRGDKI</sequence>
<name>A0A0J7KKL5_LASNI</name>
<gene>
    <name evidence="2" type="ORF">RF55_9445</name>
</gene>
<dbReference type="Proteomes" id="UP000036403">
    <property type="component" value="Unassembled WGS sequence"/>
</dbReference>
<comment type="caution">
    <text evidence="2">The sequence shown here is derived from an EMBL/GenBank/DDBJ whole genome shotgun (WGS) entry which is preliminary data.</text>
</comment>
<protein>
    <submittedName>
        <fullName evidence="2">Rna-directed dna polymerase from mobile element jockey-like protein</fullName>
    </submittedName>
</protein>
<evidence type="ECO:0000313" key="2">
    <source>
        <dbReference type="EMBL" id="KMQ90761.1"/>
    </source>
</evidence>
<keyword evidence="2" id="KW-0808">Transferase</keyword>
<dbReference type="PaxDb" id="67767-A0A0J7KKL5"/>
<dbReference type="EMBL" id="LBMM01006256">
    <property type="protein sequence ID" value="KMQ90761.1"/>
    <property type="molecule type" value="Genomic_DNA"/>
</dbReference>
<dbReference type="GO" id="GO:0003964">
    <property type="term" value="F:RNA-directed DNA polymerase activity"/>
    <property type="evidence" value="ECO:0007669"/>
    <property type="project" value="UniProtKB-KW"/>
</dbReference>
<proteinExistence type="predicted"/>
<dbReference type="Gene3D" id="3.30.70.270">
    <property type="match status" value="1"/>
</dbReference>
<evidence type="ECO:0000259" key="1">
    <source>
        <dbReference type="PROSITE" id="PS50878"/>
    </source>
</evidence>